<organism evidence="2 3">
    <name type="scientific">Caldichromatium japonicum</name>
    <dbReference type="NCBI Taxonomy" id="2699430"/>
    <lineage>
        <taxon>Bacteria</taxon>
        <taxon>Pseudomonadati</taxon>
        <taxon>Pseudomonadota</taxon>
        <taxon>Gammaproteobacteria</taxon>
        <taxon>Chromatiales</taxon>
        <taxon>Chromatiaceae</taxon>
        <taxon>Caldichromatium</taxon>
    </lineage>
</organism>
<comment type="subcellular location">
    <subcellularLocation>
        <location evidence="1">Cytoplasm</location>
    </subcellularLocation>
</comment>
<sequence>MLAPKHFEDLIQRLSATLPRGIQVMQDDLDRNLRAGLEAALARLDLVTREEFEVQAAVLARTRAKLKALEKRVAKLEQALAGHGAHVD</sequence>
<dbReference type="GO" id="GO:0005829">
    <property type="term" value="C:cytosol"/>
    <property type="evidence" value="ECO:0007669"/>
    <property type="project" value="TreeGrafter"/>
</dbReference>
<dbReference type="KEGG" id="cjap:GWK36_03680"/>
<comment type="similarity">
    <text evidence="1">Belongs to the UbiK family.</text>
</comment>
<keyword evidence="1" id="KW-0175">Coiled coil</keyword>
<dbReference type="HAMAP" id="MF_02216">
    <property type="entry name" value="UbiK"/>
    <property type="match status" value="1"/>
</dbReference>
<proteinExistence type="inferred from homology"/>
<protein>
    <recommendedName>
        <fullName evidence="1">Ubiquinone biosynthesis accessory factor UbiK</fullName>
    </recommendedName>
</protein>
<reference evidence="3" key="1">
    <citation type="submission" date="2020-01" db="EMBL/GenBank/DDBJ databases">
        <title>Caldichromatium gen. nov., sp. nov., a thermophilic purple sulfur bacterium member of the family Chromatiaceae isolated from Nakabusa hot spring, Japan.</title>
        <authorList>
            <person name="Saini M.K."/>
            <person name="Hanada S."/>
            <person name="Tank M."/>
        </authorList>
    </citation>
    <scope>NUCLEOTIDE SEQUENCE [LARGE SCALE GENOMIC DNA]</scope>
    <source>
        <strain evidence="3">No.7</strain>
    </source>
</reference>
<name>A0A6G7VBI8_9GAMM</name>
<dbReference type="RefSeq" id="WP_166270005.1">
    <property type="nucleotide sequence ID" value="NZ_CP048029.1"/>
</dbReference>
<keyword evidence="3" id="KW-1185">Reference proteome</keyword>
<keyword evidence="1" id="KW-0963">Cytoplasm</keyword>
<gene>
    <name evidence="1" type="primary">ubiK</name>
    <name evidence="2" type="ORF">GWK36_03680</name>
</gene>
<accession>A0A6G7VBI8</accession>
<dbReference type="Proteomes" id="UP000502699">
    <property type="component" value="Chromosome"/>
</dbReference>
<comment type="pathway">
    <text evidence="1">Cofactor biosynthesis; ubiquinone biosynthesis.</text>
</comment>
<keyword evidence="1" id="KW-0831">Ubiquinone biosynthesis</keyword>
<evidence type="ECO:0000313" key="2">
    <source>
        <dbReference type="EMBL" id="QIK37236.1"/>
    </source>
</evidence>
<dbReference type="PANTHER" id="PTHR38040">
    <property type="entry name" value="UBIQUINONE BIOSYNTHESIS ACCESSORY FACTOR UBIK"/>
    <property type="match status" value="1"/>
</dbReference>
<dbReference type="UniPathway" id="UPA00232"/>
<dbReference type="EMBL" id="CP048029">
    <property type="protein sequence ID" value="QIK37236.1"/>
    <property type="molecule type" value="Genomic_DNA"/>
</dbReference>
<comment type="function">
    <text evidence="1">Required for efficient ubiquinone (coenzyme Q) biosynthesis. UbiK is probably an accessory factor of Ubi enzymes and facilitates ubiquinone biosynthesis by acting as an assembly factor, a targeting factor, or both.</text>
</comment>
<evidence type="ECO:0000256" key="1">
    <source>
        <dbReference type="HAMAP-Rule" id="MF_02216"/>
    </source>
</evidence>
<dbReference type="InterPro" id="IPR007475">
    <property type="entry name" value="UbiK"/>
</dbReference>
<dbReference type="AlphaFoldDB" id="A0A6G7VBI8"/>
<evidence type="ECO:0000313" key="3">
    <source>
        <dbReference type="Proteomes" id="UP000502699"/>
    </source>
</evidence>
<dbReference type="Pfam" id="PF04380">
    <property type="entry name" value="BMFP"/>
    <property type="match status" value="1"/>
</dbReference>
<feature type="coiled-coil region" evidence="1">
    <location>
        <begin position="59"/>
        <end position="86"/>
    </location>
</feature>
<dbReference type="GO" id="GO:0006744">
    <property type="term" value="P:ubiquinone biosynthetic process"/>
    <property type="evidence" value="ECO:0007669"/>
    <property type="project" value="UniProtKB-UniRule"/>
</dbReference>
<dbReference type="PANTHER" id="PTHR38040:SF1">
    <property type="entry name" value="UBIQUINONE BIOSYNTHESIS ACCESSORY FACTOR UBIK"/>
    <property type="match status" value="1"/>
</dbReference>